<evidence type="ECO:0000313" key="2">
    <source>
        <dbReference type="Proteomes" id="UP001201812"/>
    </source>
</evidence>
<dbReference type="AlphaFoldDB" id="A0AAD4QVV1"/>
<keyword evidence="2" id="KW-1185">Reference proteome</keyword>
<dbReference type="Proteomes" id="UP001201812">
    <property type="component" value="Unassembled WGS sequence"/>
</dbReference>
<sequence>MSTKLPKTEKSVSLDAPANVQCEDAVIGLSRNNWYTNAHVYDCTCVEMRLRGAARDVQQFFQEPYIFSAQLRRQNETSWAALKYFVKFLYYPAMYIKKFRSVSFVRNDVPTFTASTYGDSETMSLLLLDPDVMKLNSDDSQDVNEYLISNGDNRMQIEIIKGRKQGIHGCQDNDYRNIKYHDHGSHSFHIYVKVYTV</sequence>
<proteinExistence type="predicted"/>
<protein>
    <submittedName>
        <fullName evidence="1">Uncharacterized protein</fullName>
    </submittedName>
</protein>
<reference evidence="1" key="1">
    <citation type="submission" date="2022-01" db="EMBL/GenBank/DDBJ databases">
        <title>Genome Sequence Resource for Two Populations of Ditylenchus destructor, the Migratory Endoparasitic Phytonematode.</title>
        <authorList>
            <person name="Zhang H."/>
            <person name="Lin R."/>
            <person name="Xie B."/>
        </authorList>
    </citation>
    <scope>NUCLEOTIDE SEQUENCE</scope>
    <source>
        <strain evidence="1">BazhouSP</strain>
    </source>
</reference>
<evidence type="ECO:0000313" key="1">
    <source>
        <dbReference type="EMBL" id="KAI1692743.1"/>
    </source>
</evidence>
<accession>A0AAD4QVV1</accession>
<comment type="caution">
    <text evidence="1">The sequence shown here is derived from an EMBL/GenBank/DDBJ whole genome shotgun (WGS) entry which is preliminary data.</text>
</comment>
<dbReference type="EMBL" id="JAKKPZ010000720">
    <property type="protein sequence ID" value="KAI1692743.1"/>
    <property type="molecule type" value="Genomic_DNA"/>
</dbReference>
<organism evidence="1 2">
    <name type="scientific">Ditylenchus destructor</name>
    <dbReference type="NCBI Taxonomy" id="166010"/>
    <lineage>
        <taxon>Eukaryota</taxon>
        <taxon>Metazoa</taxon>
        <taxon>Ecdysozoa</taxon>
        <taxon>Nematoda</taxon>
        <taxon>Chromadorea</taxon>
        <taxon>Rhabditida</taxon>
        <taxon>Tylenchina</taxon>
        <taxon>Tylenchomorpha</taxon>
        <taxon>Sphaerularioidea</taxon>
        <taxon>Anguinidae</taxon>
        <taxon>Anguininae</taxon>
        <taxon>Ditylenchus</taxon>
    </lineage>
</organism>
<name>A0AAD4QVV1_9BILA</name>
<gene>
    <name evidence="1" type="ORF">DdX_21089</name>
</gene>